<dbReference type="InterPro" id="IPR023408">
    <property type="entry name" value="MscS_beta-dom_sf"/>
</dbReference>
<gene>
    <name evidence="12" type="ORF">SAMN05444714_1319</name>
</gene>
<dbReference type="RefSeq" id="WP_090205479.1">
    <property type="nucleotide sequence ID" value="NZ_FOZM01000001.1"/>
</dbReference>
<dbReference type="InterPro" id="IPR049278">
    <property type="entry name" value="MS_channel_C"/>
</dbReference>
<feature type="domain" description="Mechanosensitive ion channel MscS C-terminal" evidence="11">
    <location>
        <begin position="693"/>
        <end position="775"/>
    </location>
</feature>
<keyword evidence="4 7" id="KW-0812">Transmembrane</keyword>
<dbReference type="Pfam" id="PF00924">
    <property type="entry name" value="MS_channel_2nd"/>
    <property type="match status" value="1"/>
</dbReference>
<dbReference type="InterPro" id="IPR011066">
    <property type="entry name" value="MscS_channel_C_sf"/>
</dbReference>
<feature type="transmembrane region" description="Helical" evidence="7">
    <location>
        <begin position="602"/>
        <end position="631"/>
    </location>
</feature>
<reference evidence="12 13" key="1">
    <citation type="submission" date="2016-10" db="EMBL/GenBank/DDBJ databases">
        <authorList>
            <person name="de Groot N.N."/>
        </authorList>
    </citation>
    <scope>NUCLEOTIDE SEQUENCE [LARGE SCALE GENOMIC DNA]</scope>
    <source>
        <strain evidence="12 13">DSM 29433</strain>
    </source>
</reference>
<dbReference type="Gene3D" id="3.30.70.100">
    <property type="match status" value="1"/>
</dbReference>
<dbReference type="InterPro" id="IPR010920">
    <property type="entry name" value="LSM_dom_sf"/>
</dbReference>
<dbReference type="STRING" id="1123755.SAMN05444714_1319"/>
<evidence type="ECO:0000256" key="1">
    <source>
        <dbReference type="ARBA" id="ARBA00004651"/>
    </source>
</evidence>
<evidence type="ECO:0000256" key="6">
    <source>
        <dbReference type="ARBA" id="ARBA00023136"/>
    </source>
</evidence>
<keyword evidence="3" id="KW-1003">Cell membrane</keyword>
<dbReference type="GO" id="GO:0005886">
    <property type="term" value="C:plasma membrane"/>
    <property type="evidence" value="ECO:0007669"/>
    <property type="project" value="UniProtKB-SubCell"/>
</dbReference>
<dbReference type="SUPFAM" id="SSF82861">
    <property type="entry name" value="Mechanosensitive channel protein MscS (YggB), transmembrane region"/>
    <property type="match status" value="1"/>
</dbReference>
<feature type="transmembrane region" description="Helical" evidence="7">
    <location>
        <begin position="380"/>
        <end position="397"/>
    </location>
</feature>
<feature type="chain" id="PRO_5011544618" evidence="8">
    <location>
        <begin position="25"/>
        <end position="792"/>
    </location>
</feature>
<dbReference type="SUPFAM" id="SSF82689">
    <property type="entry name" value="Mechanosensitive channel protein MscS (YggB), C-terminal domain"/>
    <property type="match status" value="1"/>
</dbReference>
<keyword evidence="8" id="KW-0732">Signal</keyword>
<evidence type="ECO:0000256" key="2">
    <source>
        <dbReference type="ARBA" id="ARBA00008017"/>
    </source>
</evidence>
<feature type="transmembrane region" description="Helical" evidence="7">
    <location>
        <begin position="306"/>
        <end position="325"/>
    </location>
</feature>
<dbReference type="OrthoDB" id="9799209at2"/>
<evidence type="ECO:0000256" key="8">
    <source>
        <dbReference type="SAM" id="SignalP"/>
    </source>
</evidence>
<dbReference type="InterPro" id="IPR052702">
    <property type="entry name" value="MscS-like_channel"/>
</dbReference>
<dbReference type="InterPro" id="IPR006685">
    <property type="entry name" value="MscS_channel_2nd"/>
</dbReference>
<evidence type="ECO:0000256" key="5">
    <source>
        <dbReference type="ARBA" id="ARBA00022989"/>
    </source>
</evidence>
<dbReference type="Gene3D" id="2.30.30.60">
    <property type="match status" value="1"/>
</dbReference>
<dbReference type="PANTHER" id="PTHR30347">
    <property type="entry name" value="POTASSIUM CHANNEL RELATED"/>
    <property type="match status" value="1"/>
</dbReference>
<protein>
    <submittedName>
        <fullName evidence="12">Small-conductance mechanosensitive channel</fullName>
    </submittedName>
</protein>
<feature type="domain" description="DUF3772" evidence="10">
    <location>
        <begin position="153"/>
        <end position="198"/>
    </location>
</feature>
<evidence type="ECO:0000313" key="13">
    <source>
        <dbReference type="Proteomes" id="UP000198926"/>
    </source>
</evidence>
<keyword evidence="6 7" id="KW-0472">Membrane</keyword>
<dbReference type="AlphaFoldDB" id="A0A1I6M722"/>
<comment type="similarity">
    <text evidence="2">Belongs to the MscS (TC 1.A.23) family.</text>
</comment>
<dbReference type="InterPro" id="IPR022249">
    <property type="entry name" value="DUF3772"/>
</dbReference>
<feature type="signal peptide" evidence="8">
    <location>
        <begin position="1"/>
        <end position="24"/>
    </location>
</feature>
<dbReference type="PANTHER" id="PTHR30347:SF1">
    <property type="entry name" value="MECHANOSENSITIVE CHANNEL MSCK"/>
    <property type="match status" value="1"/>
</dbReference>
<feature type="transmembrane region" description="Helical" evidence="7">
    <location>
        <begin position="346"/>
        <end position="368"/>
    </location>
</feature>
<evidence type="ECO:0000256" key="7">
    <source>
        <dbReference type="SAM" id="Phobius"/>
    </source>
</evidence>
<keyword evidence="5 7" id="KW-1133">Transmembrane helix</keyword>
<accession>A0A1I6M722</accession>
<feature type="transmembrane region" description="Helical" evidence="7">
    <location>
        <begin position="573"/>
        <end position="596"/>
    </location>
</feature>
<evidence type="ECO:0000256" key="4">
    <source>
        <dbReference type="ARBA" id="ARBA00022692"/>
    </source>
</evidence>
<keyword evidence="13" id="KW-1185">Reference proteome</keyword>
<dbReference type="Pfam" id="PF21082">
    <property type="entry name" value="MS_channel_3rd"/>
    <property type="match status" value="1"/>
</dbReference>
<evidence type="ECO:0000313" key="12">
    <source>
        <dbReference type="EMBL" id="SFS11461.1"/>
    </source>
</evidence>
<feature type="transmembrane region" description="Helical" evidence="7">
    <location>
        <begin position="227"/>
        <end position="245"/>
    </location>
</feature>
<dbReference type="Pfam" id="PF12607">
    <property type="entry name" value="DUF3772"/>
    <property type="match status" value="1"/>
</dbReference>
<dbReference type="SUPFAM" id="SSF50182">
    <property type="entry name" value="Sm-like ribonucleoproteins"/>
    <property type="match status" value="1"/>
</dbReference>
<name>A0A1I6M722_9RHOB</name>
<feature type="transmembrane region" description="Helical" evidence="7">
    <location>
        <begin position="535"/>
        <end position="552"/>
    </location>
</feature>
<feature type="transmembrane region" description="Helical" evidence="7">
    <location>
        <begin position="418"/>
        <end position="437"/>
    </location>
</feature>
<feature type="transmembrane region" description="Helical" evidence="7">
    <location>
        <begin position="266"/>
        <end position="286"/>
    </location>
</feature>
<sequence>MIARCLRVLWVLLFLAGAPVSAVAQNAPEETTETAQTSDEAAPQVAIPEDATPTEGGEVQPDEFAQLAERAEALASNEDASLFAISRLRAELVFWRDFFLSEADANQGRLATVDAQIAALGPVPESGEEAPSVADRRAELEEQRQNIIAPRLLAEEAHARADGLIREFDARVLQRETEELTERGPTPLQPTAIAEAVGAVVNLFAVVGTELAVGIGVGLDTGNLIKVLPRAALYFIGGLLLVSVGRNYMTRWRNSLSARQGRWVPLMRFTVSFVQIAVPLLGLVALTEGLEQLGIFGLRGADMVDAIPAAGFCAVFGWWVSRHVFPLGAQGGYLSYDEATRAAGRRYTLTIAWVLAISVLVSAGLRTMEMSEAATAASEWPVLVILGILLWLLGRVIQTPPESNDDGVPAAGRSRGLIGRYCTVVAILSPAIGAIGFNFAAVNLMSASILSLGLIAVVFLIQRISHDLLEKPPEDEEDRGLYALLPVFVTFTLYMLSLPLFALIWGARVDDLLELWARFQEGFSIGETRLSPTDFLLFAFVFVFGYLLTRFIQGMLRRSVLPRTRLDLGAQNAVVAGFGYVGIVLAAIFAITSAGLDLSNLAIVAGALSVGIGFGLQNIVSNFVSGIILLIERPVSEGDWIEVGGQMGYVRAISVRSTRIETFDRRDVIIPNADLVSGQVTNWTRGNLVGRVIVPVGVAYGTDTEKVTKILQDVAEAHPLVVADPPPAILFQGFGADSLDFEIRAILRDVNYVLAAKSEMNHEIAKKFAEAGIEIPFAQRDIWLRNPEVLKE</sequence>
<feature type="transmembrane region" description="Helical" evidence="7">
    <location>
        <begin position="443"/>
        <end position="461"/>
    </location>
</feature>
<dbReference type="Gene3D" id="1.10.287.1260">
    <property type="match status" value="1"/>
</dbReference>
<proteinExistence type="inferred from homology"/>
<dbReference type="Proteomes" id="UP000198926">
    <property type="component" value="Unassembled WGS sequence"/>
</dbReference>
<comment type="subcellular location">
    <subcellularLocation>
        <location evidence="1">Cell membrane</location>
        <topology evidence="1">Multi-pass membrane protein</topology>
    </subcellularLocation>
</comment>
<evidence type="ECO:0000256" key="3">
    <source>
        <dbReference type="ARBA" id="ARBA00022475"/>
    </source>
</evidence>
<dbReference type="GO" id="GO:0008381">
    <property type="term" value="F:mechanosensitive monoatomic ion channel activity"/>
    <property type="evidence" value="ECO:0007669"/>
    <property type="project" value="UniProtKB-ARBA"/>
</dbReference>
<feature type="domain" description="Mechanosensitive ion channel MscS" evidence="9">
    <location>
        <begin position="618"/>
        <end position="685"/>
    </location>
</feature>
<feature type="transmembrane region" description="Helical" evidence="7">
    <location>
        <begin position="481"/>
        <end position="505"/>
    </location>
</feature>
<organism evidence="12 13">
    <name type="scientific">Yoonia litorea</name>
    <dbReference type="NCBI Taxonomy" id="1123755"/>
    <lineage>
        <taxon>Bacteria</taxon>
        <taxon>Pseudomonadati</taxon>
        <taxon>Pseudomonadota</taxon>
        <taxon>Alphaproteobacteria</taxon>
        <taxon>Rhodobacterales</taxon>
        <taxon>Paracoccaceae</taxon>
        <taxon>Yoonia</taxon>
    </lineage>
</organism>
<evidence type="ECO:0000259" key="11">
    <source>
        <dbReference type="Pfam" id="PF21082"/>
    </source>
</evidence>
<evidence type="ECO:0000259" key="9">
    <source>
        <dbReference type="Pfam" id="PF00924"/>
    </source>
</evidence>
<evidence type="ECO:0000259" key="10">
    <source>
        <dbReference type="Pfam" id="PF12607"/>
    </source>
</evidence>
<dbReference type="InterPro" id="IPR011014">
    <property type="entry name" value="MscS_channel_TM-2"/>
</dbReference>
<dbReference type="EMBL" id="FOZM01000001">
    <property type="protein sequence ID" value="SFS11461.1"/>
    <property type="molecule type" value="Genomic_DNA"/>
</dbReference>